<keyword evidence="3" id="KW-0808">Transferase</keyword>
<comment type="caution">
    <text evidence="3">The sequence shown here is derived from an EMBL/GenBank/DDBJ whole genome shotgun (WGS) entry which is preliminary data.</text>
</comment>
<dbReference type="GO" id="GO:0002949">
    <property type="term" value="P:tRNA threonylcarbamoyladenosine modification"/>
    <property type="evidence" value="ECO:0007669"/>
    <property type="project" value="InterPro"/>
</dbReference>
<dbReference type="Proteomes" id="UP000241201">
    <property type="component" value="Unassembled WGS sequence"/>
</dbReference>
<dbReference type="EMBL" id="PYLP01000015">
    <property type="protein sequence ID" value="PST38352.1"/>
    <property type="molecule type" value="Genomic_DNA"/>
</dbReference>
<dbReference type="GeneID" id="77471463"/>
<evidence type="ECO:0000313" key="3">
    <source>
        <dbReference type="EMBL" id="PST38352.1"/>
    </source>
</evidence>
<protein>
    <submittedName>
        <fullName evidence="3">tRNA (Adenosine(37)-N6)-threonylcarbamoyltransferase complex dimerization subunit type 1 TsaB</fullName>
        <ecNumber evidence="2">2.3.1.234</ecNumber>
    </submittedName>
</protein>
<dbReference type="Gene3D" id="3.30.420.200">
    <property type="match status" value="1"/>
</dbReference>
<dbReference type="GO" id="GO:0061711">
    <property type="term" value="F:tRNA N(6)-L-threonylcarbamoyladenine synthase activity"/>
    <property type="evidence" value="ECO:0007669"/>
    <property type="project" value="UniProtKB-EC"/>
</dbReference>
<evidence type="ECO:0000259" key="1">
    <source>
        <dbReference type="Pfam" id="PF00814"/>
    </source>
</evidence>
<feature type="domain" description="Gcp-like" evidence="1">
    <location>
        <begin position="32"/>
        <end position="167"/>
    </location>
</feature>
<keyword evidence="4" id="KW-1185">Reference proteome</keyword>
<dbReference type="InterPro" id="IPR000905">
    <property type="entry name" value="Gcp-like_dom"/>
</dbReference>
<reference evidence="2" key="3">
    <citation type="submission" date="2021-10" db="EMBL/GenBank/DDBJ databases">
        <title>Collection of gut derived symbiotic bacterial strains cultured from healthy donors.</title>
        <authorList>
            <person name="Lin H."/>
            <person name="Littmann E."/>
            <person name="Kohout C."/>
            <person name="Pamer E.G."/>
        </authorList>
    </citation>
    <scope>NUCLEOTIDE SEQUENCE</scope>
    <source>
        <strain evidence="2">DFI.4.48</strain>
    </source>
</reference>
<dbReference type="Pfam" id="PF00814">
    <property type="entry name" value="TsaD"/>
    <property type="match status" value="1"/>
</dbReference>
<reference evidence="4" key="1">
    <citation type="submission" date="2018-03" db="EMBL/GenBank/DDBJ databases">
        <title>Lachnoclostridium SNUG30370 gen.nov., sp.nov., isolated from human faeces.</title>
        <authorList>
            <person name="Seo B."/>
            <person name="Jeon K."/>
            <person name="Ko G."/>
        </authorList>
    </citation>
    <scope>NUCLEOTIDE SEQUENCE [LARGE SCALE GENOMIC DNA]</scope>
    <source>
        <strain evidence="4">SNUG30370</strain>
    </source>
</reference>
<dbReference type="InterPro" id="IPR022496">
    <property type="entry name" value="T6A_TsaB"/>
</dbReference>
<dbReference type="Proteomes" id="UP001198439">
    <property type="component" value="Unassembled WGS sequence"/>
</dbReference>
<accession>A0A2T3FSV7</accession>
<name>A0A2T3FSV7_9FIRM</name>
<dbReference type="NCBIfam" id="TIGR03725">
    <property type="entry name" value="T6A_YeaZ"/>
    <property type="match status" value="1"/>
</dbReference>
<sequence length="201" mass="22715">MKTIIMDSANKYLVVALYEDEKCLASLQEEGNRKQSEYAIVYLQKLLQENQLKISDFDEMVITIGPGSYTGVRVALTIAKTLNATMNLKIKTVSSLKAMAGMKKAISILDARSKKLFLGIYNEGKVIVEDCLINMDEFENYQKKYSDYEIVGDTSLVGLPEQEINLVKNIYTLSYLESEVENVDGLVPRYIKEVEAKKICQ</sequence>
<proteinExistence type="predicted"/>
<dbReference type="EC" id="2.3.1.234" evidence="2"/>
<evidence type="ECO:0000313" key="4">
    <source>
        <dbReference type="Proteomes" id="UP000241201"/>
    </source>
</evidence>
<reference evidence="3" key="2">
    <citation type="journal article" date="2019" name="Int. J. Syst. Evol. Microbiol.">
        <title>Faecalibacillus intestinalis gen. nov., sp. nov. and Faecalibacillus faecis sp. nov., isolated from human faeces.</title>
        <authorList>
            <person name="Seo B."/>
            <person name="Jeon K."/>
            <person name="Baek I."/>
            <person name="Lee Y.M."/>
            <person name="Baek K."/>
            <person name="Ko G."/>
        </authorList>
    </citation>
    <scope>NUCLEOTIDE SEQUENCE</scope>
    <source>
        <strain evidence="3">SNUG30370</strain>
    </source>
</reference>
<dbReference type="InterPro" id="IPR043129">
    <property type="entry name" value="ATPase_NBD"/>
</dbReference>
<dbReference type="SUPFAM" id="SSF53067">
    <property type="entry name" value="Actin-like ATPase domain"/>
    <property type="match status" value="1"/>
</dbReference>
<dbReference type="Gene3D" id="3.30.420.40">
    <property type="match status" value="1"/>
</dbReference>
<dbReference type="RefSeq" id="WP_106988477.1">
    <property type="nucleotide sequence ID" value="NZ_JADPLM010000032.1"/>
</dbReference>
<keyword evidence="2" id="KW-0012">Acyltransferase</keyword>
<dbReference type="AlphaFoldDB" id="A0A2T3FSV7"/>
<dbReference type="EMBL" id="JAJDKZ010000033">
    <property type="protein sequence ID" value="MCB8611020.1"/>
    <property type="molecule type" value="Genomic_DNA"/>
</dbReference>
<gene>
    <name evidence="3" type="primary">tsaB</name>
    <name evidence="3" type="ORF">C7U55_10200</name>
    <name evidence="2" type="ORF">LJD69_10515</name>
</gene>
<evidence type="ECO:0000313" key="2">
    <source>
        <dbReference type="EMBL" id="MCB8611020.1"/>
    </source>
</evidence>
<organism evidence="3 4">
    <name type="scientific">Faecalibacillus faecis</name>
    <dbReference type="NCBI Taxonomy" id="1982628"/>
    <lineage>
        <taxon>Bacteria</taxon>
        <taxon>Bacillati</taxon>
        <taxon>Bacillota</taxon>
        <taxon>Erysipelotrichia</taxon>
        <taxon>Erysipelotrichales</taxon>
        <taxon>Coprobacillaceae</taxon>
        <taxon>Faecalibacillus</taxon>
    </lineage>
</organism>